<dbReference type="SUPFAM" id="SSF50685">
    <property type="entry name" value="Barwin-like endoglucanases"/>
    <property type="match status" value="1"/>
</dbReference>
<proteinExistence type="predicted"/>
<reference evidence="1 2" key="1">
    <citation type="submission" date="2019-01" db="EMBL/GenBank/DDBJ databases">
        <authorList>
            <person name="Chen W.-M."/>
        </authorList>
    </citation>
    <scope>NUCLEOTIDE SEQUENCE [LARGE SCALE GENOMIC DNA]</scope>
    <source>
        <strain evidence="1 2">KYPC3</strain>
    </source>
</reference>
<dbReference type="InterPro" id="IPR036908">
    <property type="entry name" value="RlpA-like_sf"/>
</dbReference>
<dbReference type="RefSeq" id="WP_127701174.1">
    <property type="nucleotide sequence ID" value="NZ_SACS01000036.1"/>
</dbReference>
<gene>
    <name evidence="1" type="ORF">EOE67_19635</name>
</gene>
<accession>A0A437QBM4</accession>
<dbReference type="EMBL" id="SACS01000036">
    <property type="protein sequence ID" value="RVU31895.1"/>
    <property type="molecule type" value="Genomic_DNA"/>
</dbReference>
<evidence type="ECO:0000313" key="2">
    <source>
        <dbReference type="Proteomes" id="UP000283077"/>
    </source>
</evidence>
<dbReference type="OrthoDB" id="6221043at2"/>
<protein>
    <recommendedName>
        <fullName evidence="3">Lytic transglycosylase MltA domain-containing protein</fullName>
    </recommendedName>
</protein>
<comment type="caution">
    <text evidence="1">The sequence shown here is derived from an EMBL/GenBank/DDBJ whole genome shotgun (WGS) entry which is preliminary data.</text>
</comment>
<organism evidence="1 2">
    <name type="scientific">Rheinheimera riviphila</name>
    <dbReference type="NCBI Taxonomy" id="1834037"/>
    <lineage>
        <taxon>Bacteria</taxon>
        <taxon>Pseudomonadati</taxon>
        <taxon>Pseudomonadota</taxon>
        <taxon>Gammaproteobacteria</taxon>
        <taxon>Chromatiales</taxon>
        <taxon>Chromatiaceae</taxon>
        <taxon>Rheinheimera</taxon>
    </lineage>
</organism>
<dbReference type="AlphaFoldDB" id="A0A437QBM4"/>
<dbReference type="Proteomes" id="UP000283077">
    <property type="component" value="Unassembled WGS sequence"/>
</dbReference>
<name>A0A437QBM4_9GAMM</name>
<evidence type="ECO:0000313" key="1">
    <source>
        <dbReference type="EMBL" id="RVU31895.1"/>
    </source>
</evidence>
<sequence length="401" mass="44636">MLLSDFKKVAKAVFQPKPAILCLSQQLTSPGFAGKTFLVGTLLLSFISPVSALPQFQAVQPTLDAGVWPDNSKQLCFVADETLKYLAKGAAYDAAAIHSGKLAGASTPLPRVVDTLNYLCKISREDQASGKPSRLANPQFIVQHFEFVRWLPDRTAAAKVSKNKPLVQNIPQDKLLLTKYYVRIADGSAQKTAQQDQALYGLPFDEQALPLDQADALGKKITRFQLGKQDIVKGALEQKPLRAPALVWLSRDDLEGALLQGTAVVPEGSSYRYFNVHRSNGIAYDRLLKPEQQQRYWYFKQVQSVLGYGKDADYKIPIAPEVTVAGDIVNLGLGKLILLATVEGGKTHYRLTILADTGGAFTNNQFQLDWLSGYYRDWDHYYQANKHRNDYTNAWLLLKKQ</sequence>
<evidence type="ECO:0008006" key="3">
    <source>
        <dbReference type="Google" id="ProtNLM"/>
    </source>
</evidence>
<keyword evidence="2" id="KW-1185">Reference proteome</keyword>